<dbReference type="GO" id="GO:0004519">
    <property type="term" value="F:endonuclease activity"/>
    <property type="evidence" value="ECO:0007669"/>
    <property type="project" value="UniProtKB-KW"/>
</dbReference>
<dbReference type="AlphaFoldDB" id="A0A498MKA8"/>
<reference evidence="8 9" key="1">
    <citation type="submission" date="2018-03" db="EMBL/GenBank/DDBJ databases">
        <title>Draft genome sequence of Rohu Carp (Labeo rohita).</title>
        <authorList>
            <person name="Das P."/>
            <person name="Kushwaha B."/>
            <person name="Joshi C.G."/>
            <person name="Kumar D."/>
            <person name="Nagpure N.S."/>
            <person name="Sahoo L."/>
            <person name="Das S.P."/>
            <person name="Bit A."/>
            <person name="Patnaik S."/>
            <person name="Meher P.K."/>
            <person name="Jayasankar P."/>
            <person name="Koringa P.G."/>
            <person name="Patel N.V."/>
            <person name="Hinsu A.T."/>
            <person name="Kumar R."/>
            <person name="Pandey M."/>
            <person name="Agarwal S."/>
            <person name="Srivastava S."/>
            <person name="Singh M."/>
            <person name="Iquebal M.A."/>
            <person name="Jaiswal S."/>
            <person name="Angadi U.B."/>
            <person name="Kumar N."/>
            <person name="Raza M."/>
            <person name="Shah T.M."/>
            <person name="Rai A."/>
            <person name="Jena J.K."/>
        </authorList>
    </citation>
    <scope>NUCLEOTIDE SEQUENCE [LARGE SCALE GENOMIC DNA]</scope>
    <source>
        <strain evidence="8">DASCIFA01</strain>
        <tissue evidence="8">Testis</tissue>
    </source>
</reference>
<dbReference type="PANTHER" id="PTHR37984">
    <property type="entry name" value="PROTEIN CBG26694"/>
    <property type="match status" value="1"/>
</dbReference>
<accession>A0A498MKA8</accession>
<evidence type="ECO:0000259" key="7">
    <source>
        <dbReference type="Pfam" id="PF17917"/>
    </source>
</evidence>
<keyword evidence="2" id="KW-0548">Nucleotidyltransferase</keyword>
<evidence type="ECO:0000256" key="3">
    <source>
        <dbReference type="ARBA" id="ARBA00022722"/>
    </source>
</evidence>
<name>A0A498MKA8_LABRO</name>
<comment type="caution">
    <text evidence="8">The sequence shown here is derived from an EMBL/GenBank/DDBJ whole genome shotgun (WGS) entry which is preliminary data.</text>
</comment>
<keyword evidence="4" id="KW-0255">Endonuclease</keyword>
<dbReference type="Gene3D" id="3.10.20.370">
    <property type="match status" value="1"/>
</dbReference>
<evidence type="ECO:0000313" key="8">
    <source>
        <dbReference type="EMBL" id="RXN19764.1"/>
    </source>
</evidence>
<dbReference type="Pfam" id="PF17917">
    <property type="entry name" value="RT_RNaseH"/>
    <property type="match status" value="1"/>
</dbReference>
<evidence type="ECO:0000256" key="4">
    <source>
        <dbReference type="ARBA" id="ARBA00022759"/>
    </source>
</evidence>
<evidence type="ECO:0000256" key="5">
    <source>
        <dbReference type="ARBA" id="ARBA00022801"/>
    </source>
</evidence>
<organism evidence="8 9">
    <name type="scientific">Labeo rohita</name>
    <name type="common">Indian major carp</name>
    <name type="synonym">Cyprinus rohita</name>
    <dbReference type="NCBI Taxonomy" id="84645"/>
    <lineage>
        <taxon>Eukaryota</taxon>
        <taxon>Metazoa</taxon>
        <taxon>Chordata</taxon>
        <taxon>Craniata</taxon>
        <taxon>Vertebrata</taxon>
        <taxon>Euteleostomi</taxon>
        <taxon>Actinopterygii</taxon>
        <taxon>Neopterygii</taxon>
        <taxon>Teleostei</taxon>
        <taxon>Ostariophysi</taxon>
        <taxon>Cypriniformes</taxon>
        <taxon>Cyprinidae</taxon>
        <taxon>Labeoninae</taxon>
        <taxon>Labeonini</taxon>
        <taxon>Labeo</taxon>
    </lineage>
</organism>
<dbReference type="CDD" id="cd09274">
    <property type="entry name" value="RNase_HI_RT_Ty3"/>
    <property type="match status" value="1"/>
</dbReference>
<dbReference type="InterPro" id="IPR043502">
    <property type="entry name" value="DNA/RNA_pol_sf"/>
</dbReference>
<keyword evidence="3" id="KW-0540">Nuclease</keyword>
<dbReference type="SUPFAM" id="SSF56672">
    <property type="entry name" value="DNA/RNA polymerases"/>
    <property type="match status" value="1"/>
</dbReference>
<keyword evidence="5" id="KW-0378">Hydrolase</keyword>
<keyword evidence="9" id="KW-1185">Reference proteome</keyword>
<dbReference type="PANTHER" id="PTHR37984:SF8">
    <property type="entry name" value="CCHC-TYPE DOMAIN-CONTAINING PROTEIN"/>
    <property type="match status" value="1"/>
</dbReference>
<gene>
    <name evidence="8" type="ORF">ROHU_025637</name>
</gene>
<keyword evidence="1" id="KW-0808">Transferase</keyword>
<proteinExistence type="predicted"/>
<evidence type="ECO:0000256" key="2">
    <source>
        <dbReference type="ARBA" id="ARBA00022695"/>
    </source>
</evidence>
<dbReference type="InterPro" id="IPR041373">
    <property type="entry name" value="RT_RNaseH"/>
</dbReference>
<dbReference type="EMBL" id="QBIY01012660">
    <property type="protein sequence ID" value="RXN19764.1"/>
    <property type="molecule type" value="Genomic_DNA"/>
</dbReference>
<dbReference type="GO" id="GO:0016787">
    <property type="term" value="F:hydrolase activity"/>
    <property type="evidence" value="ECO:0007669"/>
    <property type="project" value="UniProtKB-KW"/>
</dbReference>
<protein>
    <submittedName>
        <fullName evidence="8">Retrotransposable element Tf2 type 1</fullName>
    </submittedName>
</protein>
<evidence type="ECO:0000256" key="6">
    <source>
        <dbReference type="ARBA" id="ARBA00022918"/>
    </source>
</evidence>
<dbReference type="STRING" id="84645.A0A498MKA8"/>
<evidence type="ECO:0000313" key="9">
    <source>
        <dbReference type="Proteomes" id="UP000290572"/>
    </source>
</evidence>
<keyword evidence="6" id="KW-0695">RNA-directed DNA polymerase</keyword>
<sequence length="276" mass="31898">MCFQKLKRIITEEPVLRYYDPHKSTQISADASRYGLGAVLLQQHAESWQPVAYASRALTSAETNYAQIEKELLACTYACERFHQYVYRQSFEVETDHKPLVSIMSKALNDYPMRIQRMLIRLQKYDVNMIYTPGKFMFAADTLSRAVDKHESLTSEKGADIQAYVDMIVTSLPVSSEKTEQIRKATDMDGTMTQLRETILEGWPEKKSDCPKQFQDYWSCRAELSVVNDIIFKGNKFVIPASVRKEMLHKVHEEHLGEEKCKRRAHEVNVLAKDKS</sequence>
<dbReference type="FunFam" id="3.10.20.370:FF:000001">
    <property type="entry name" value="Retrovirus-related Pol polyprotein from transposon 17.6-like protein"/>
    <property type="match status" value="1"/>
</dbReference>
<evidence type="ECO:0000256" key="1">
    <source>
        <dbReference type="ARBA" id="ARBA00022679"/>
    </source>
</evidence>
<feature type="domain" description="Reverse transcriptase RNase H-like" evidence="7">
    <location>
        <begin position="20"/>
        <end position="125"/>
    </location>
</feature>
<dbReference type="GO" id="GO:0003964">
    <property type="term" value="F:RNA-directed DNA polymerase activity"/>
    <property type="evidence" value="ECO:0007669"/>
    <property type="project" value="UniProtKB-KW"/>
</dbReference>
<dbReference type="Proteomes" id="UP000290572">
    <property type="component" value="Unassembled WGS sequence"/>
</dbReference>
<dbReference type="InterPro" id="IPR050951">
    <property type="entry name" value="Retrovirus_Pol_polyprotein"/>
</dbReference>